<name>A0ABU4ARK6_9HYPH</name>
<sequence length="447" mass="48516">MFHKILIANRGEIALRVLRAAKELGIQTVAVHSTADADAMHVRLADESVCIGPPPSRDSYLNIHQILAACEITGADAVHPGYGFLSENAKFSEILAAHNLTFIGPSADHIRIMGDKITAKKTVKALGIPVVPGSDGAVTDDVEAKRIAADIGYPVLIKASAGGGGRGMKVARTEADLAEALSTARTEAGAAFGDDAVYIEKYLEKPRHIEVQVMGDGAGNAIHLGERDCSLQRRHQKVWEEANSPALNVEQRNRIGEIVSKAIADLGYSGAGTIEFLYENGEFYFIEMNTRLQVEHPVTEAITGIDLVHEQIRVASGGGLSCTQDEVRFEGHAIECRINAEDPRTFTPSPGTITHFHTPGGLGIRVDSGVYSGYRIPPYYDSLIGKLIVHGRNRVECMMRLRRALDEFVVDGIKTTLPLFQDLVGNPDIANGDYDIHWLENYLAKTS</sequence>
<dbReference type="SUPFAM" id="SSF52440">
    <property type="entry name" value="PreATP-grasp domain"/>
    <property type="match status" value="1"/>
</dbReference>
<feature type="domain" description="ATP-grasp" evidence="15">
    <location>
        <begin position="120"/>
        <end position="316"/>
    </location>
</feature>
<dbReference type="SUPFAM" id="SSF51246">
    <property type="entry name" value="Rudiment single hybrid motif"/>
    <property type="match status" value="1"/>
</dbReference>
<dbReference type="InterPro" id="IPR016185">
    <property type="entry name" value="PreATP-grasp_dom_sf"/>
</dbReference>
<dbReference type="InterPro" id="IPR005479">
    <property type="entry name" value="CPAse_ATP-bd"/>
</dbReference>
<dbReference type="InterPro" id="IPR011764">
    <property type="entry name" value="Biotin_carboxylation_dom"/>
</dbReference>
<dbReference type="GO" id="GO:0004075">
    <property type="term" value="F:biotin carboxylase activity"/>
    <property type="evidence" value="ECO:0007669"/>
    <property type="project" value="UniProtKB-EC"/>
</dbReference>
<evidence type="ECO:0000259" key="15">
    <source>
        <dbReference type="PROSITE" id="PS50975"/>
    </source>
</evidence>
<evidence type="ECO:0000256" key="5">
    <source>
        <dbReference type="ARBA" id="ARBA00017242"/>
    </source>
</evidence>
<evidence type="ECO:0000313" key="17">
    <source>
        <dbReference type="EMBL" id="MDV6228857.1"/>
    </source>
</evidence>
<dbReference type="NCBIfam" id="NF006367">
    <property type="entry name" value="PRK08591.1"/>
    <property type="match status" value="1"/>
</dbReference>
<dbReference type="PROSITE" id="PS00867">
    <property type="entry name" value="CPSASE_2"/>
    <property type="match status" value="1"/>
</dbReference>
<dbReference type="Gene3D" id="3.30.470.20">
    <property type="entry name" value="ATP-grasp fold, B domain"/>
    <property type="match status" value="1"/>
</dbReference>
<protein>
    <recommendedName>
        <fullName evidence="5 14">Biotin carboxylase</fullName>
        <ecNumber evidence="4 14">6.3.4.14</ecNumber>
    </recommendedName>
    <alternativeName>
        <fullName evidence="11 14">Acetyl-coenzyme A carboxylase biotin carboxylase subunit A</fullName>
    </alternativeName>
</protein>
<dbReference type="Pfam" id="PF00289">
    <property type="entry name" value="Biotin_carb_N"/>
    <property type="match status" value="1"/>
</dbReference>
<proteinExistence type="predicted"/>
<keyword evidence="14" id="KW-0275">Fatty acid biosynthesis</keyword>
<evidence type="ECO:0000256" key="2">
    <source>
        <dbReference type="ARBA" id="ARBA00004956"/>
    </source>
</evidence>
<evidence type="ECO:0000256" key="10">
    <source>
        <dbReference type="ARBA" id="ARBA00022842"/>
    </source>
</evidence>
<keyword evidence="10" id="KW-0460">Magnesium</keyword>
<dbReference type="PANTHER" id="PTHR48095">
    <property type="entry name" value="PYRUVATE CARBOXYLASE SUBUNIT A"/>
    <property type="match status" value="1"/>
</dbReference>
<dbReference type="PROSITE" id="PS50979">
    <property type="entry name" value="BC"/>
    <property type="match status" value="1"/>
</dbReference>
<dbReference type="PANTHER" id="PTHR48095:SF2">
    <property type="entry name" value="BIOTIN CARBOXYLASE, CHLOROPLASTIC"/>
    <property type="match status" value="1"/>
</dbReference>
<comment type="catalytic activity">
    <reaction evidence="12 14">
        <text>N(6)-biotinyl-L-lysyl-[protein] + hydrogencarbonate + ATP = N(6)-carboxybiotinyl-L-lysyl-[protein] + ADP + phosphate + H(+)</text>
        <dbReference type="Rhea" id="RHEA:13501"/>
        <dbReference type="Rhea" id="RHEA-COMP:10505"/>
        <dbReference type="Rhea" id="RHEA-COMP:10506"/>
        <dbReference type="ChEBI" id="CHEBI:15378"/>
        <dbReference type="ChEBI" id="CHEBI:17544"/>
        <dbReference type="ChEBI" id="CHEBI:30616"/>
        <dbReference type="ChEBI" id="CHEBI:43474"/>
        <dbReference type="ChEBI" id="CHEBI:83144"/>
        <dbReference type="ChEBI" id="CHEBI:83145"/>
        <dbReference type="ChEBI" id="CHEBI:456216"/>
        <dbReference type="EC" id="6.3.4.14"/>
    </reaction>
</comment>
<reference evidence="17 18" key="1">
    <citation type="submission" date="2023-10" db="EMBL/GenBank/DDBJ databases">
        <authorList>
            <person name="Venkata Ramana C."/>
            <person name="Sasikala C."/>
            <person name="Dhurka M."/>
        </authorList>
    </citation>
    <scope>NUCLEOTIDE SEQUENCE [LARGE SCALE GENOMIC DNA]</scope>
    <source>
        <strain evidence="17 18">KCTC 32151</strain>
    </source>
</reference>
<dbReference type="Pfam" id="PF02785">
    <property type="entry name" value="Biotin_carb_C"/>
    <property type="match status" value="1"/>
</dbReference>
<accession>A0ABU4ARK6</accession>
<evidence type="ECO:0000256" key="9">
    <source>
        <dbReference type="ARBA" id="ARBA00022840"/>
    </source>
</evidence>
<feature type="domain" description="Biotin carboxylation" evidence="16">
    <location>
        <begin position="1"/>
        <end position="444"/>
    </location>
</feature>
<comment type="subunit">
    <text evidence="3 14">Acetyl-CoA carboxylase is a heterohexamer of biotin carboxyl carrier protein, biotin carboxylase and the two subunits of carboxyl transferase in a 2:2 complex.</text>
</comment>
<comment type="function">
    <text evidence="1 14">This protein is a component of the acetyl coenzyme A carboxylase complex; first, biotin carboxylase catalyzes the carboxylation of the carrier protein and then the transcarboxylase transfers the carboxyl group to form malonyl-CoA.</text>
</comment>
<organism evidence="17 18">
    <name type="scientific">Nitratireductor aquimarinus</name>
    <dbReference type="NCBI Taxonomy" id="889300"/>
    <lineage>
        <taxon>Bacteria</taxon>
        <taxon>Pseudomonadati</taxon>
        <taxon>Pseudomonadota</taxon>
        <taxon>Alphaproteobacteria</taxon>
        <taxon>Hyphomicrobiales</taxon>
        <taxon>Phyllobacteriaceae</taxon>
        <taxon>Nitratireductor</taxon>
    </lineage>
</organism>
<evidence type="ECO:0000256" key="8">
    <source>
        <dbReference type="ARBA" id="ARBA00022741"/>
    </source>
</evidence>
<dbReference type="EC" id="6.3.4.14" evidence="4 14"/>
<evidence type="ECO:0000259" key="16">
    <source>
        <dbReference type="PROSITE" id="PS50979"/>
    </source>
</evidence>
<dbReference type="Proteomes" id="UP001185659">
    <property type="component" value="Unassembled WGS sequence"/>
</dbReference>
<evidence type="ECO:0000256" key="3">
    <source>
        <dbReference type="ARBA" id="ARBA00011750"/>
    </source>
</evidence>
<keyword evidence="14" id="KW-0444">Lipid biosynthesis</keyword>
<dbReference type="SMART" id="SM00878">
    <property type="entry name" value="Biotin_carb_C"/>
    <property type="match status" value="1"/>
</dbReference>
<keyword evidence="18" id="KW-1185">Reference proteome</keyword>
<keyword evidence="14" id="KW-0092">Biotin</keyword>
<evidence type="ECO:0000256" key="4">
    <source>
        <dbReference type="ARBA" id="ARBA00013263"/>
    </source>
</evidence>
<dbReference type="Pfam" id="PF02786">
    <property type="entry name" value="CPSase_L_D2"/>
    <property type="match status" value="1"/>
</dbReference>
<keyword evidence="9 13" id="KW-0067">ATP-binding</keyword>
<evidence type="ECO:0000256" key="13">
    <source>
        <dbReference type="PROSITE-ProRule" id="PRU00409"/>
    </source>
</evidence>
<evidence type="ECO:0000313" key="18">
    <source>
        <dbReference type="Proteomes" id="UP001185659"/>
    </source>
</evidence>
<keyword evidence="14" id="KW-0443">Lipid metabolism</keyword>
<evidence type="ECO:0000256" key="7">
    <source>
        <dbReference type="ARBA" id="ARBA00022723"/>
    </source>
</evidence>
<dbReference type="InterPro" id="IPR051602">
    <property type="entry name" value="ACC_Biotin_Carboxylase"/>
</dbReference>
<dbReference type="InterPro" id="IPR011054">
    <property type="entry name" value="Rudment_hybrid_motif"/>
</dbReference>
<gene>
    <name evidence="17" type="primary">accC</name>
    <name evidence="17" type="ORF">R2G56_21425</name>
</gene>
<keyword evidence="14" id="KW-0276">Fatty acid metabolism</keyword>
<evidence type="ECO:0000256" key="1">
    <source>
        <dbReference type="ARBA" id="ARBA00003761"/>
    </source>
</evidence>
<keyword evidence="8 13" id="KW-0547">Nucleotide-binding</keyword>
<dbReference type="EMBL" id="JAWLIP010000013">
    <property type="protein sequence ID" value="MDV6228857.1"/>
    <property type="molecule type" value="Genomic_DNA"/>
</dbReference>
<evidence type="ECO:0000256" key="12">
    <source>
        <dbReference type="ARBA" id="ARBA00048600"/>
    </source>
</evidence>
<evidence type="ECO:0000256" key="6">
    <source>
        <dbReference type="ARBA" id="ARBA00022598"/>
    </source>
</evidence>
<dbReference type="RefSeq" id="WP_113155331.1">
    <property type="nucleotide sequence ID" value="NZ_CP177239.1"/>
</dbReference>
<keyword evidence="7" id="KW-0479">Metal-binding</keyword>
<evidence type="ECO:0000256" key="14">
    <source>
        <dbReference type="RuleBase" id="RU365063"/>
    </source>
</evidence>
<dbReference type="InterPro" id="IPR011761">
    <property type="entry name" value="ATP-grasp"/>
</dbReference>
<dbReference type="InterPro" id="IPR005482">
    <property type="entry name" value="Biotin_COase_C"/>
</dbReference>
<comment type="pathway">
    <text evidence="2 14">Lipid metabolism; malonyl-CoA biosynthesis; malonyl-CoA from acetyl-CoA: step 1/1.</text>
</comment>
<evidence type="ECO:0000256" key="11">
    <source>
        <dbReference type="ARBA" id="ARBA00033786"/>
    </source>
</evidence>
<dbReference type="NCBIfam" id="TIGR00514">
    <property type="entry name" value="accC"/>
    <property type="match status" value="1"/>
</dbReference>
<dbReference type="SUPFAM" id="SSF56059">
    <property type="entry name" value="Glutathione synthetase ATP-binding domain-like"/>
    <property type="match status" value="1"/>
</dbReference>
<keyword evidence="6 14" id="KW-0436">Ligase</keyword>
<dbReference type="InterPro" id="IPR004549">
    <property type="entry name" value="Acetyl_CoA_COase_biotin_COase"/>
</dbReference>
<dbReference type="InterPro" id="IPR005481">
    <property type="entry name" value="BC-like_N"/>
</dbReference>
<dbReference type="PROSITE" id="PS00866">
    <property type="entry name" value="CPSASE_1"/>
    <property type="match status" value="1"/>
</dbReference>
<comment type="caution">
    <text evidence="17">The sequence shown here is derived from an EMBL/GenBank/DDBJ whole genome shotgun (WGS) entry which is preliminary data.</text>
</comment>
<dbReference type="PROSITE" id="PS50975">
    <property type="entry name" value="ATP_GRASP"/>
    <property type="match status" value="1"/>
</dbReference>